<dbReference type="Pfam" id="PF03727">
    <property type="entry name" value="Hexokinase_2"/>
    <property type="match status" value="1"/>
</dbReference>
<dbReference type="EC" id="2.7.1.-" evidence="5"/>
<dbReference type="GO" id="GO:0005829">
    <property type="term" value="C:cytosol"/>
    <property type="evidence" value="ECO:0007669"/>
    <property type="project" value="TreeGrafter"/>
</dbReference>
<name>A0AAQ3JSL5_9LILI</name>
<dbReference type="GO" id="GO:0005739">
    <property type="term" value="C:mitochondrion"/>
    <property type="evidence" value="ECO:0007669"/>
    <property type="project" value="TreeGrafter"/>
</dbReference>
<comment type="catalytic activity">
    <reaction evidence="4">
        <text>D-fructose + ATP = D-fructose 6-phosphate + ADP + H(+)</text>
        <dbReference type="Rhea" id="RHEA:16125"/>
        <dbReference type="ChEBI" id="CHEBI:15378"/>
        <dbReference type="ChEBI" id="CHEBI:30616"/>
        <dbReference type="ChEBI" id="CHEBI:37721"/>
        <dbReference type="ChEBI" id="CHEBI:61527"/>
        <dbReference type="ChEBI" id="CHEBI:456216"/>
        <dbReference type="EC" id="2.7.1.1"/>
    </reaction>
    <physiologicalReaction direction="left-to-right" evidence="4">
        <dbReference type="Rhea" id="RHEA:16126"/>
    </physiologicalReaction>
</comment>
<accession>A0AAQ3JSL5</accession>
<dbReference type="GO" id="GO:0004396">
    <property type="term" value="F:hexokinase activity"/>
    <property type="evidence" value="ECO:0007669"/>
    <property type="project" value="UniProtKB-UniRule"/>
</dbReference>
<dbReference type="InterPro" id="IPR001312">
    <property type="entry name" value="Hexokinase"/>
</dbReference>
<keyword evidence="5" id="KW-0808">Transferase</keyword>
<comment type="similarity">
    <text evidence="5">Belongs to the hexokinase family.</text>
</comment>
<dbReference type="GO" id="GO:0001678">
    <property type="term" value="P:intracellular glucose homeostasis"/>
    <property type="evidence" value="ECO:0007669"/>
    <property type="project" value="InterPro"/>
</dbReference>
<comment type="pathway">
    <text evidence="1">Carbohydrate degradation.</text>
</comment>
<dbReference type="GO" id="GO:0005524">
    <property type="term" value="F:ATP binding"/>
    <property type="evidence" value="ECO:0007669"/>
    <property type="project" value="UniProtKB-UniRule"/>
</dbReference>
<proteinExistence type="inferred from homology"/>
<keyword evidence="5" id="KW-0418">Kinase</keyword>
<sequence length="101" mass="11146">MVAMHDNDSPNLRKVERILEESLQMSGVSLKARMLIVRVCDIVTRRVARLAAAGIVGKLNKIGRDGSGGETSRRMKQNQGEQSIVITKFIAGCVGYVNRIY</sequence>
<dbReference type="InterPro" id="IPR022673">
    <property type="entry name" value="Hexokinase_C"/>
</dbReference>
<dbReference type="PANTHER" id="PTHR19443:SF6">
    <property type="entry name" value="HEXOKINASE-4"/>
    <property type="match status" value="1"/>
</dbReference>
<dbReference type="Proteomes" id="UP001327560">
    <property type="component" value="Chromosome 1"/>
</dbReference>
<dbReference type="GO" id="GO:0006096">
    <property type="term" value="P:glycolytic process"/>
    <property type="evidence" value="ECO:0007669"/>
    <property type="project" value="UniProtKB-KW"/>
</dbReference>
<evidence type="ECO:0000256" key="3">
    <source>
        <dbReference type="ARBA" id="ARBA00023152"/>
    </source>
</evidence>
<evidence type="ECO:0000313" key="7">
    <source>
        <dbReference type="EMBL" id="WOK93725.1"/>
    </source>
</evidence>
<dbReference type="EMBL" id="CP136890">
    <property type="protein sequence ID" value="WOK93725.1"/>
    <property type="molecule type" value="Genomic_DNA"/>
</dbReference>
<dbReference type="SUPFAM" id="SSF53067">
    <property type="entry name" value="Actin-like ATPase domain"/>
    <property type="match status" value="1"/>
</dbReference>
<dbReference type="GO" id="GO:0005536">
    <property type="term" value="F:D-glucose binding"/>
    <property type="evidence" value="ECO:0007669"/>
    <property type="project" value="InterPro"/>
</dbReference>
<keyword evidence="5" id="KW-0547">Nucleotide-binding</keyword>
<protein>
    <recommendedName>
        <fullName evidence="5">Phosphotransferase</fullName>
        <ecNumber evidence="5">2.7.1.-</ecNumber>
    </recommendedName>
</protein>
<evidence type="ECO:0000256" key="2">
    <source>
        <dbReference type="ARBA" id="ARBA00005028"/>
    </source>
</evidence>
<organism evidence="7 8">
    <name type="scientific">Canna indica</name>
    <name type="common">Indian-shot</name>
    <dbReference type="NCBI Taxonomy" id="4628"/>
    <lineage>
        <taxon>Eukaryota</taxon>
        <taxon>Viridiplantae</taxon>
        <taxon>Streptophyta</taxon>
        <taxon>Embryophyta</taxon>
        <taxon>Tracheophyta</taxon>
        <taxon>Spermatophyta</taxon>
        <taxon>Magnoliopsida</taxon>
        <taxon>Liliopsida</taxon>
        <taxon>Zingiberales</taxon>
        <taxon>Cannaceae</taxon>
        <taxon>Canna</taxon>
    </lineage>
</organism>
<dbReference type="Gene3D" id="3.40.367.20">
    <property type="match status" value="1"/>
</dbReference>
<evidence type="ECO:0000256" key="4">
    <source>
        <dbReference type="ARBA" id="ARBA00047905"/>
    </source>
</evidence>
<comment type="pathway">
    <text evidence="2">Carbohydrate metabolism; hexose metabolism.</text>
</comment>
<evidence type="ECO:0000259" key="6">
    <source>
        <dbReference type="Pfam" id="PF03727"/>
    </source>
</evidence>
<dbReference type="AlphaFoldDB" id="A0AAQ3JSL5"/>
<keyword evidence="8" id="KW-1185">Reference proteome</keyword>
<feature type="domain" description="Hexokinase C-terminal" evidence="6">
    <location>
        <begin position="1"/>
        <end position="73"/>
    </location>
</feature>
<keyword evidence="3 5" id="KW-0324">Glycolysis</keyword>
<dbReference type="PANTHER" id="PTHR19443">
    <property type="entry name" value="HEXOKINASE"/>
    <property type="match status" value="1"/>
</dbReference>
<keyword evidence="5" id="KW-0067">ATP-binding</keyword>
<evidence type="ECO:0000256" key="1">
    <source>
        <dbReference type="ARBA" id="ARBA00004921"/>
    </source>
</evidence>
<evidence type="ECO:0000313" key="8">
    <source>
        <dbReference type="Proteomes" id="UP001327560"/>
    </source>
</evidence>
<gene>
    <name evidence="7" type="ORF">Cni_G02425</name>
</gene>
<reference evidence="7 8" key="1">
    <citation type="submission" date="2023-10" db="EMBL/GenBank/DDBJ databases">
        <title>Chromosome-scale genome assembly provides insights into flower coloration mechanisms of Canna indica.</title>
        <authorList>
            <person name="Li C."/>
        </authorList>
    </citation>
    <scope>NUCLEOTIDE SEQUENCE [LARGE SCALE GENOMIC DNA]</scope>
    <source>
        <tissue evidence="7">Flower</tissue>
    </source>
</reference>
<dbReference type="InterPro" id="IPR043129">
    <property type="entry name" value="ATPase_NBD"/>
</dbReference>
<evidence type="ECO:0000256" key="5">
    <source>
        <dbReference type="RuleBase" id="RU362007"/>
    </source>
</evidence>